<protein>
    <recommendedName>
        <fullName evidence="1">Antitoxin SocA-like Panacea domain-containing protein</fullName>
    </recommendedName>
</protein>
<gene>
    <name evidence="2" type="ORF">B7R21_16020</name>
</gene>
<proteinExistence type="predicted"/>
<comment type="caution">
    <text evidence="2">The sequence shown here is derived from an EMBL/GenBank/DDBJ whole genome shotgun (WGS) entry which is preliminary data.</text>
</comment>
<name>A0A3E0VDQ0_9MICO</name>
<organism evidence="2 3">
    <name type="scientific">Subtercola boreus</name>
    <dbReference type="NCBI Taxonomy" id="120213"/>
    <lineage>
        <taxon>Bacteria</taxon>
        <taxon>Bacillati</taxon>
        <taxon>Actinomycetota</taxon>
        <taxon>Actinomycetes</taxon>
        <taxon>Micrococcales</taxon>
        <taxon>Microbacteriaceae</taxon>
        <taxon>Subtercola</taxon>
    </lineage>
</organism>
<dbReference type="OrthoDB" id="9799173at2"/>
<dbReference type="RefSeq" id="WP_116284210.1">
    <property type="nucleotide sequence ID" value="NZ_NBXA01000026.1"/>
</dbReference>
<feature type="domain" description="Antitoxin SocA-like Panacea" evidence="1">
    <location>
        <begin position="25"/>
        <end position="108"/>
    </location>
</feature>
<dbReference type="InterPro" id="IPR025272">
    <property type="entry name" value="SocA_Panacea"/>
</dbReference>
<accession>A0A3E0VDQ0</accession>
<evidence type="ECO:0000313" key="3">
    <source>
        <dbReference type="Proteomes" id="UP000256709"/>
    </source>
</evidence>
<dbReference type="AlphaFoldDB" id="A0A3E0VDQ0"/>
<sequence length="179" mass="19901">MTTAVDIASYIESRFKWGFDNTKTQKLVYLSNAWSLAWTGKPLTANPFEAWVNGPVERELWKLQRYSFVPKYEGQLSAEDRELIDSVLAAYSGMSALELVEISHESPWLAARGDTPPKVPSSAVVDAKLVREHYSRLAMAGEGPKRLGSARIADARSVAETARTVSARWKEALDLLASR</sequence>
<dbReference type="Pfam" id="PF13274">
    <property type="entry name" value="SocA_Panacea"/>
    <property type="match status" value="1"/>
</dbReference>
<dbReference type="EMBL" id="NBXA01000026">
    <property type="protein sequence ID" value="RFA07673.1"/>
    <property type="molecule type" value="Genomic_DNA"/>
</dbReference>
<dbReference type="Proteomes" id="UP000256709">
    <property type="component" value="Unassembled WGS sequence"/>
</dbReference>
<evidence type="ECO:0000259" key="1">
    <source>
        <dbReference type="Pfam" id="PF13274"/>
    </source>
</evidence>
<evidence type="ECO:0000313" key="2">
    <source>
        <dbReference type="EMBL" id="RFA07673.1"/>
    </source>
</evidence>
<reference evidence="2 3" key="1">
    <citation type="submission" date="2017-04" db="EMBL/GenBank/DDBJ databases">
        <title>Comparative genome analysis of Subtercola boreus.</title>
        <authorList>
            <person name="Cho Y.-J."/>
            <person name="Cho A."/>
            <person name="Kim O.-S."/>
            <person name="Lee J.-I."/>
        </authorList>
    </citation>
    <scope>NUCLEOTIDE SEQUENCE [LARGE SCALE GENOMIC DNA]</scope>
    <source>
        <strain evidence="2 3">P27444</strain>
    </source>
</reference>